<sequence>MNHRSLIKHASCKLEISKCSIFHVPIKFKPPRPTRACRPLGRRSNSKSGLLILLLLTAYRKESTTVNIQS</sequence>
<dbReference type="AlphaFoldDB" id="A0A0A9ASC9"/>
<reference evidence="1" key="1">
    <citation type="submission" date="2014-09" db="EMBL/GenBank/DDBJ databases">
        <authorList>
            <person name="Magalhaes I.L.F."/>
            <person name="Oliveira U."/>
            <person name="Santos F.R."/>
            <person name="Vidigal T.H.D.A."/>
            <person name="Brescovit A.D."/>
            <person name="Santos A.J."/>
        </authorList>
    </citation>
    <scope>NUCLEOTIDE SEQUENCE</scope>
    <source>
        <tissue evidence="1">Shoot tissue taken approximately 20 cm above the soil surface</tissue>
    </source>
</reference>
<organism evidence="1">
    <name type="scientific">Arundo donax</name>
    <name type="common">Giant reed</name>
    <name type="synonym">Donax arundinaceus</name>
    <dbReference type="NCBI Taxonomy" id="35708"/>
    <lineage>
        <taxon>Eukaryota</taxon>
        <taxon>Viridiplantae</taxon>
        <taxon>Streptophyta</taxon>
        <taxon>Embryophyta</taxon>
        <taxon>Tracheophyta</taxon>
        <taxon>Spermatophyta</taxon>
        <taxon>Magnoliopsida</taxon>
        <taxon>Liliopsida</taxon>
        <taxon>Poales</taxon>
        <taxon>Poaceae</taxon>
        <taxon>PACMAD clade</taxon>
        <taxon>Arundinoideae</taxon>
        <taxon>Arundineae</taxon>
        <taxon>Arundo</taxon>
    </lineage>
</organism>
<dbReference type="EMBL" id="GBRH01245112">
    <property type="protein sequence ID" value="JAD52783.1"/>
    <property type="molecule type" value="Transcribed_RNA"/>
</dbReference>
<accession>A0A0A9ASC9</accession>
<reference evidence="1" key="2">
    <citation type="journal article" date="2015" name="Data Brief">
        <title>Shoot transcriptome of the giant reed, Arundo donax.</title>
        <authorList>
            <person name="Barrero R.A."/>
            <person name="Guerrero F.D."/>
            <person name="Moolhuijzen P."/>
            <person name="Goolsby J.A."/>
            <person name="Tidwell J."/>
            <person name="Bellgard S.E."/>
            <person name="Bellgard M.I."/>
        </authorList>
    </citation>
    <scope>NUCLEOTIDE SEQUENCE</scope>
    <source>
        <tissue evidence="1">Shoot tissue taken approximately 20 cm above the soil surface</tissue>
    </source>
</reference>
<proteinExistence type="predicted"/>
<protein>
    <submittedName>
        <fullName evidence="1">Uncharacterized protein</fullName>
    </submittedName>
</protein>
<name>A0A0A9ASC9_ARUDO</name>
<evidence type="ECO:0000313" key="1">
    <source>
        <dbReference type="EMBL" id="JAD52783.1"/>
    </source>
</evidence>